<protein>
    <recommendedName>
        <fullName evidence="3">HEAT repeat domain-containing protein</fullName>
    </recommendedName>
</protein>
<proteinExistence type="predicted"/>
<dbReference type="Proteomes" id="UP000886865">
    <property type="component" value="Unassembled WGS sequence"/>
</dbReference>
<reference evidence="1" key="2">
    <citation type="journal article" date="2021" name="PeerJ">
        <title>Extensive microbial diversity within the chicken gut microbiome revealed by metagenomics and culture.</title>
        <authorList>
            <person name="Gilroy R."/>
            <person name="Ravi A."/>
            <person name="Getino M."/>
            <person name="Pursley I."/>
            <person name="Horton D.L."/>
            <person name="Alikhan N.F."/>
            <person name="Baker D."/>
            <person name="Gharbi K."/>
            <person name="Hall N."/>
            <person name="Watson M."/>
            <person name="Adriaenssens E.M."/>
            <person name="Foster-Nyarko E."/>
            <person name="Jarju S."/>
            <person name="Secka A."/>
            <person name="Antonio M."/>
            <person name="Oren A."/>
            <person name="Chaudhuri R.R."/>
            <person name="La Ragione R."/>
            <person name="Hildebrand F."/>
            <person name="Pallen M.J."/>
        </authorList>
    </citation>
    <scope>NUCLEOTIDE SEQUENCE</scope>
    <source>
        <strain evidence="1">CHK152-2871</strain>
    </source>
</reference>
<gene>
    <name evidence="1" type="ORF">IAA86_01250</name>
</gene>
<organism evidence="1 2">
    <name type="scientific">Candidatus Galligastranaerophilus intestinavium</name>
    <dbReference type="NCBI Taxonomy" id="2840836"/>
    <lineage>
        <taxon>Bacteria</taxon>
        <taxon>Candidatus Galligastranaerophilus</taxon>
    </lineage>
</organism>
<evidence type="ECO:0000313" key="1">
    <source>
        <dbReference type="EMBL" id="HIS73629.1"/>
    </source>
</evidence>
<accession>A0A9D1JWP3</accession>
<comment type="caution">
    <text evidence="1">The sequence shown here is derived from an EMBL/GenBank/DDBJ whole genome shotgun (WGS) entry which is preliminary data.</text>
</comment>
<feature type="non-terminal residue" evidence="1">
    <location>
        <position position="269"/>
    </location>
</feature>
<dbReference type="InterPro" id="IPR011989">
    <property type="entry name" value="ARM-like"/>
</dbReference>
<dbReference type="Gene3D" id="1.25.10.10">
    <property type="entry name" value="Leucine-rich Repeat Variant"/>
    <property type="match status" value="1"/>
</dbReference>
<dbReference type="InterPro" id="IPR016024">
    <property type="entry name" value="ARM-type_fold"/>
</dbReference>
<evidence type="ECO:0008006" key="3">
    <source>
        <dbReference type="Google" id="ProtNLM"/>
    </source>
</evidence>
<reference evidence="1" key="1">
    <citation type="submission" date="2020-10" db="EMBL/GenBank/DDBJ databases">
        <authorList>
            <person name="Gilroy R."/>
        </authorList>
    </citation>
    <scope>NUCLEOTIDE SEQUENCE</scope>
    <source>
        <strain evidence="1">CHK152-2871</strain>
    </source>
</reference>
<dbReference type="EMBL" id="DVJQ01000010">
    <property type="protein sequence ID" value="HIS73629.1"/>
    <property type="molecule type" value="Genomic_DNA"/>
</dbReference>
<dbReference type="AlphaFoldDB" id="A0A9D1JWP3"/>
<evidence type="ECO:0000313" key="2">
    <source>
        <dbReference type="Proteomes" id="UP000886865"/>
    </source>
</evidence>
<name>A0A9D1JWP3_9BACT</name>
<sequence length="269" mass="30199">MNLNTKNAKNIISKDVNVSKKAAADIVDGCDFDSYKTLCENSCEIFDFLIDKIIKNLASSTNKTNLKSTFEFAKLYNPVFEDYILSSWFKFADDDLTDSVLDMLENGNIDQKIYAAKYFTKVKDPLALDSLNKFAFSENAELSCACACALSSFGDTKARNISLEALGSGDDFKKYYAMKFLVAYSNVNDLKIIIDNLNSCLFASEIAQDILYKYNYENLCKLFGADSAICVYDEIISAYPEDVSLETVYDFDILGFVKILKSSTDSYLQ</sequence>
<dbReference type="SUPFAM" id="SSF48371">
    <property type="entry name" value="ARM repeat"/>
    <property type="match status" value="1"/>
</dbReference>